<dbReference type="EMBL" id="MSTI01000144">
    <property type="protein sequence ID" value="OLV16382.1"/>
    <property type="molecule type" value="Genomic_DNA"/>
</dbReference>
<dbReference type="Proteomes" id="UP000186607">
    <property type="component" value="Unassembled WGS sequence"/>
</dbReference>
<dbReference type="STRING" id="249408.BOO71_0012055"/>
<accession>A0A1U7NTY8</accession>
<evidence type="ECO:0000313" key="2">
    <source>
        <dbReference type="Proteomes" id="UP000186607"/>
    </source>
</evidence>
<keyword evidence="2" id="KW-1185">Reference proteome</keyword>
<dbReference type="OrthoDB" id="9862819at2"/>
<evidence type="ECO:0000313" key="1">
    <source>
        <dbReference type="EMBL" id="OLV16382.1"/>
    </source>
</evidence>
<dbReference type="RefSeq" id="WP_075835572.1">
    <property type="nucleotide sequence ID" value="NZ_MSTI01000144.1"/>
</dbReference>
<reference evidence="1 2" key="1">
    <citation type="submission" date="2017-01" db="EMBL/GenBank/DDBJ databases">
        <title>Genome Analysis of Deinococcus marmoris KOPRI26562.</title>
        <authorList>
            <person name="Kim J.H."/>
            <person name="Oh H.-M."/>
        </authorList>
    </citation>
    <scope>NUCLEOTIDE SEQUENCE [LARGE SCALE GENOMIC DNA]</scope>
    <source>
        <strain evidence="1 2">KOPRI26562</strain>
    </source>
</reference>
<proteinExistence type="predicted"/>
<dbReference type="AlphaFoldDB" id="A0A1U7NTY8"/>
<organism evidence="1 2">
    <name type="scientific">Deinococcus marmoris</name>
    <dbReference type="NCBI Taxonomy" id="249408"/>
    <lineage>
        <taxon>Bacteria</taxon>
        <taxon>Thermotogati</taxon>
        <taxon>Deinococcota</taxon>
        <taxon>Deinococci</taxon>
        <taxon>Deinococcales</taxon>
        <taxon>Deinococcaceae</taxon>
        <taxon>Deinococcus</taxon>
    </lineage>
</organism>
<sequence length="186" mass="20119">MNLRARAAALLRIAAILGRELSLDTSVTQLAVAWKPGSESGLPLPTRLTLTLADGSRHVYDESGPQEEGSGQPFNDLAFLKALDIHSDLLDLLEADYEPRQKGGTEMYTVPSSVPDGLDAALAGTDWETLALQKETLLEMRARTELSIHECDALSGVIHLIDAWTDGVRADGWGLENNPFPNEPTA</sequence>
<name>A0A1U7NTY8_9DEIO</name>
<gene>
    <name evidence="1" type="ORF">BOO71_0012055</name>
</gene>
<protein>
    <submittedName>
        <fullName evidence="1">Uncharacterized protein</fullName>
    </submittedName>
</protein>
<comment type="caution">
    <text evidence="1">The sequence shown here is derived from an EMBL/GenBank/DDBJ whole genome shotgun (WGS) entry which is preliminary data.</text>
</comment>